<dbReference type="RefSeq" id="WP_311616742.1">
    <property type="nucleotide sequence ID" value="NZ_JAVREV010000003.1"/>
</dbReference>
<keyword evidence="2" id="KW-1185">Reference proteome</keyword>
<sequence length="77" mass="8496">MRDYTIVIHGAMRHDNEAPYLYAVRAESMEQAISVALTAHGRVTDDGDDVEVAHEMCHAGIPTPSAGFWHDFREGVA</sequence>
<organism evidence="1 2">
    <name type="scientific">Streptomyces johnsoniae</name>
    <dbReference type="NCBI Taxonomy" id="3075532"/>
    <lineage>
        <taxon>Bacteria</taxon>
        <taxon>Bacillati</taxon>
        <taxon>Actinomycetota</taxon>
        <taxon>Actinomycetes</taxon>
        <taxon>Kitasatosporales</taxon>
        <taxon>Streptomycetaceae</taxon>
        <taxon>Streptomyces</taxon>
    </lineage>
</organism>
<comment type="caution">
    <text evidence="1">The sequence shown here is derived from an EMBL/GenBank/DDBJ whole genome shotgun (WGS) entry which is preliminary data.</text>
</comment>
<protein>
    <submittedName>
        <fullName evidence="1">Uncharacterized protein</fullName>
    </submittedName>
</protein>
<accession>A0ABU2S0U3</accession>
<evidence type="ECO:0000313" key="2">
    <source>
        <dbReference type="Proteomes" id="UP001183615"/>
    </source>
</evidence>
<evidence type="ECO:0000313" key="1">
    <source>
        <dbReference type="EMBL" id="MDT0442306.1"/>
    </source>
</evidence>
<dbReference type="EMBL" id="JAVREV010000003">
    <property type="protein sequence ID" value="MDT0442306.1"/>
    <property type="molecule type" value="Genomic_DNA"/>
</dbReference>
<name>A0ABU2S0U3_9ACTN</name>
<proteinExistence type="predicted"/>
<gene>
    <name evidence="1" type="ORF">RM779_06810</name>
</gene>
<reference evidence="2" key="1">
    <citation type="submission" date="2023-07" db="EMBL/GenBank/DDBJ databases">
        <title>30 novel species of actinomycetes from the DSMZ collection.</title>
        <authorList>
            <person name="Nouioui I."/>
        </authorList>
    </citation>
    <scope>NUCLEOTIDE SEQUENCE [LARGE SCALE GENOMIC DNA]</scope>
    <source>
        <strain evidence="2">DSM 41886</strain>
    </source>
</reference>
<dbReference type="Proteomes" id="UP001183615">
    <property type="component" value="Unassembled WGS sequence"/>
</dbReference>